<evidence type="ECO:0000313" key="2">
    <source>
        <dbReference type="EMBL" id="MFC4388885.1"/>
    </source>
</evidence>
<keyword evidence="1" id="KW-1133">Transmembrane helix</keyword>
<evidence type="ECO:0000313" key="3">
    <source>
        <dbReference type="Proteomes" id="UP001595880"/>
    </source>
</evidence>
<comment type="caution">
    <text evidence="2">The sequence shown here is derived from an EMBL/GenBank/DDBJ whole genome shotgun (WGS) entry which is preliminary data.</text>
</comment>
<proteinExistence type="predicted"/>
<feature type="transmembrane region" description="Helical" evidence="1">
    <location>
        <begin position="196"/>
        <end position="218"/>
    </location>
</feature>
<accession>A0ABV8W0Q9</accession>
<feature type="transmembrane region" description="Helical" evidence="1">
    <location>
        <begin position="434"/>
        <end position="454"/>
    </location>
</feature>
<feature type="transmembrane region" description="Helical" evidence="1">
    <location>
        <begin position="461"/>
        <end position="478"/>
    </location>
</feature>
<evidence type="ECO:0000256" key="1">
    <source>
        <dbReference type="SAM" id="Phobius"/>
    </source>
</evidence>
<feature type="transmembrane region" description="Helical" evidence="1">
    <location>
        <begin position="238"/>
        <end position="260"/>
    </location>
</feature>
<reference evidence="3" key="1">
    <citation type="journal article" date="2019" name="Int. J. Syst. Evol. Microbiol.">
        <title>The Global Catalogue of Microorganisms (GCM) 10K type strain sequencing project: providing services to taxonomists for standard genome sequencing and annotation.</title>
        <authorList>
            <consortium name="The Broad Institute Genomics Platform"/>
            <consortium name="The Broad Institute Genome Sequencing Center for Infectious Disease"/>
            <person name="Wu L."/>
            <person name="Ma J."/>
        </authorList>
    </citation>
    <scope>NUCLEOTIDE SEQUENCE [LARGE SCALE GENOMIC DNA]</scope>
    <source>
        <strain evidence="3">KACC 14058</strain>
    </source>
</reference>
<organism evidence="2 3">
    <name type="scientific">Gracilibacillus marinus</name>
    <dbReference type="NCBI Taxonomy" id="630535"/>
    <lineage>
        <taxon>Bacteria</taxon>
        <taxon>Bacillati</taxon>
        <taxon>Bacillota</taxon>
        <taxon>Bacilli</taxon>
        <taxon>Bacillales</taxon>
        <taxon>Bacillaceae</taxon>
        <taxon>Gracilibacillus</taxon>
    </lineage>
</organism>
<feature type="transmembrane region" description="Helical" evidence="1">
    <location>
        <begin position="387"/>
        <end position="414"/>
    </location>
</feature>
<feature type="transmembrane region" description="Helical" evidence="1">
    <location>
        <begin position="347"/>
        <end position="367"/>
    </location>
</feature>
<protein>
    <submittedName>
        <fullName evidence="2">ABC transporter permease</fullName>
    </submittedName>
</protein>
<keyword evidence="1" id="KW-0472">Membrane</keyword>
<dbReference type="EMBL" id="JBHSDV010000005">
    <property type="protein sequence ID" value="MFC4388885.1"/>
    <property type="molecule type" value="Genomic_DNA"/>
</dbReference>
<feature type="transmembrane region" description="Helical" evidence="1">
    <location>
        <begin position="163"/>
        <end position="184"/>
    </location>
</feature>
<feature type="transmembrane region" description="Helical" evidence="1">
    <location>
        <begin position="80"/>
        <end position="103"/>
    </location>
</feature>
<name>A0ABV8W0Q9_9BACI</name>
<feature type="transmembrane region" description="Helical" evidence="1">
    <location>
        <begin position="124"/>
        <end position="151"/>
    </location>
</feature>
<feature type="transmembrane region" description="Helical" evidence="1">
    <location>
        <begin position="21"/>
        <end position="43"/>
    </location>
</feature>
<keyword evidence="3" id="KW-1185">Reference proteome</keyword>
<dbReference type="RefSeq" id="WP_390200237.1">
    <property type="nucleotide sequence ID" value="NZ_JBHSDV010000005.1"/>
</dbReference>
<sequence length="531" mass="59517">MYFQSTKQLLYWKWKQVRIASIIWILSLVAITLLTVIAFDGLYQSQQERNVMAETMKNPAMVAMVGPIFSVENYHTGAMLAHQMLVFTMVVIGVMNCLLMSTLTRKEEEDGRMEFIRALPVGRLASISASVIYLVVVNLLIGFFITVGLIVLNESSVTIIGSIVYGLTIATAGIFFAMLTAFLAQLQETSKGTTGIAIASLFVFYFIRAIGDVTAEQVSFLSPLGLLVRTKSFVENTLWPIPVVLGFSVVFLLLTFFVQARRDIGSGLIPSRKGKRDAGHLLASPLGLIIRIQFKSMLAWFFALWIVGVSYGSVFGDIEVFIADNEMFQQLIGNNSDYSVTEQFTTLLMRVLAIFATIPGILFFMRIRGEEKKGRVEHLLVRSVARIRVVCIYWIIGWFSAALSLFLGIFGLWLVSKEVMTNPIPFENMFVSSFSYLPAMFFVISLAVWLFGWVPKYTSLIWGYLVFCFIHIYLGGLLEMPEWGTMLSSFAHIPELPMDTFTWKPLISISALAIVVSIIGMIGYKRRDALG</sequence>
<dbReference type="Proteomes" id="UP001595880">
    <property type="component" value="Unassembled WGS sequence"/>
</dbReference>
<keyword evidence="1" id="KW-0812">Transmembrane</keyword>
<feature type="transmembrane region" description="Helical" evidence="1">
    <location>
        <begin position="506"/>
        <end position="524"/>
    </location>
</feature>
<gene>
    <name evidence="2" type="ORF">ACFOZ1_13870</name>
</gene>